<feature type="non-terminal residue" evidence="3">
    <location>
        <position position="1"/>
    </location>
</feature>
<name>A0A1B6H593_9HEMI</name>
<dbReference type="InterPro" id="IPR036236">
    <property type="entry name" value="Znf_C2H2_sf"/>
</dbReference>
<proteinExistence type="predicted"/>
<evidence type="ECO:0000313" key="3">
    <source>
        <dbReference type="EMBL" id="JAS69852.1"/>
    </source>
</evidence>
<reference evidence="3" key="1">
    <citation type="submission" date="2015-11" db="EMBL/GenBank/DDBJ databases">
        <title>De novo transcriptome assembly of four potential Pierce s Disease insect vectors from Arizona vineyards.</title>
        <authorList>
            <person name="Tassone E.E."/>
        </authorList>
    </citation>
    <scope>NUCLEOTIDE SEQUENCE</scope>
</reference>
<dbReference type="Pfam" id="PF00096">
    <property type="entry name" value="zf-C2H2"/>
    <property type="match status" value="2"/>
</dbReference>
<keyword evidence="1" id="KW-0863">Zinc-finger</keyword>
<keyword evidence="1" id="KW-0479">Metal-binding</keyword>
<feature type="domain" description="C2H2-type" evidence="2">
    <location>
        <begin position="66"/>
        <end position="94"/>
    </location>
</feature>
<dbReference type="AlphaFoldDB" id="A0A1B6H593"/>
<dbReference type="EMBL" id="GECU01037854">
    <property type="protein sequence ID" value="JAS69852.1"/>
    <property type="molecule type" value="Transcribed_RNA"/>
</dbReference>
<dbReference type="InterPro" id="IPR013087">
    <property type="entry name" value="Znf_C2H2_type"/>
</dbReference>
<dbReference type="PROSITE" id="PS00028">
    <property type="entry name" value="ZINC_FINGER_C2H2_1"/>
    <property type="match status" value="1"/>
</dbReference>
<dbReference type="GO" id="GO:0008270">
    <property type="term" value="F:zinc ion binding"/>
    <property type="evidence" value="ECO:0007669"/>
    <property type="project" value="UniProtKB-KW"/>
</dbReference>
<evidence type="ECO:0000259" key="2">
    <source>
        <dbReference type="PROSITE" id="PS50157"/>
    </source>
</evidence>
<dbReference type="PROSITE" id="PS50157">
    <property type="entry name" value="ZINC_FINGER_C2H2_2"/>
    <property type="match status" value="2"/>
</dbReference>
<organism evidence="3">
    <name type="scientific">Homalodisca liturata</name>
    <dbReference type="NCBI Taxonomy" id="320908"/>
    <lineage>
        <taxon>Eukaryota</taxon>
        <taxon>Metazoa</taxon>
        <taxon>Ecdysozoa</taxon>
        <taxon>Arthropoda</taxon>
        <taxon>Hexapoda</taxon>
        <taxon>Insecta</taxon>
        <taxon>Pterygota</taxon>
        <taxon>Neoptera</taxon>
        <taxon>Paraneoptera</taxon>
        <taxon>Hemiptera</taxon>
        <taxon>Auchenorrhyncha</taxon>
        <taxon>Membracoidea</taxon>
        <taxon>Cicadellidae</taxon>
        <taxon>Cicadellinae</taxon>
        <taxon>Proconiini</taxon>
        <taxon>Homalodisca</taxon>
    </lineage>
</organism>
<gene>
    <name evidence="3" type="ORF">g.33624</name>
</gene>
<keyword evidence="1" id="KW-0862">Zinc</keyword>
<dbReference type="SUPFAM" id="SSF57667">
    <property type="entry name" value="beta-beta-alpha zinc fingers"/>
    <property type="match status" value="1"/>
</dbReference>
<accession>A0A1B6H593</accession>
<sequence length="112" mass="12898">AAQEAVGAATAAQQQRDSQDLRIQLWTPPRKEVLPQFKCPTCHRMYCRKESLRRHVTFECGKEPQFQCTICGKKCKLKSNLQQHVRLCHKNLFEAYKAFYIHQSGDSSSSVI</sequence>
<evidence type="ECO:0000256" key="1">
    <source>
        <dbReference type="PROSITE-ProRule" id="PRU00042"/>
    </source>
</evidence>
<dbReference type="SMART" id="SM00355">
    <property type="entry name" value="ZnF_C2H2"/>
    <property type="match status" value="2"/>
</dbReference>
<protein>
    <recommendedName>
        <fullName evidence="2">C2H2-type domain-containing protein</fullName>
    </recommendedName>
</protein>
<feature type="domain" description="C2H2-type" evidence="2">
    <location>
        <begin position="37"/>
        <end position="64"/>
    </location>
</feature>
<dbReference type="Gene3D" id="3.30.160.60">
    <property type="entry name" value="Classic Zinc Finger"/>
    <property type="match status" value="1"/>
</dbReference>